<accession>A0A3S5CRS7</accession>
<name>A0A3S5CRS7_9PLAT</name>
<feature type="domain" description="EF-hand" evidence="1">
    <location>
        <begin position="53"/>
        <end position="88"/>
    </location>
</feature>
<evidence type="ECO:0000313" key="3">
    <source>
        <dbReference type="Proteomes" id="UP000784294"/>
    </source>
</evidence>
<dbReference type="SUPFAM" id="SSF47473">
    <property type="entry name" value="EF-hand"/>
    <property type="match status" value="1"/>
</dbReference>
<dbReference type="AlphaFoldDB" id="A0A3S5CRS7"/>
<sequence length="149" mass="17462">MVQEASVNYNPHTRYTMDALRIGWEQLLTNIKRAQNETENQILTRDAKGISESQIEECRRCFNHFDKQRLRRLEPLDFRACLVSLGYNIPNNPQAELDFRRIMRIVDPNQTGYVTFDSFMNFMSRQSTDTDSVEQMIESFRTLAGDSVN</sequence>
<proteinExistence type="predicted"/>
<protein>
    <recommendedName>
        <fullName evidence="1">EF-hand domain-containing protein</fullName>
    </recommendedName>
</protein>
<evidence type="ECO:0000313" key="2">
    <source>
        <dbReference type="EMBL" id="VEL31180.1"/>
    </source>
</evidence>
<dbReference type="GO" id="GO:0005509">
    <property type="term" value="F:calcium ion binding"/>
    <property type="evidence" value="ECO:0007669"/>
    <property type="project" value="InterPro"/>
</dbReference>
<gene>
    <name evidence="2" type="ORF">PXEA_LOCUS24620</name>
</gene>
<feature type="domain" description="EF-hand" evidence="1">
    <location>
        <begin position="94"/>
        <end position="129"/>
    </location>
</feature>
<dbReference type="OrthoDB" id="18853at2759"/>
<evidence type="ECO:0000259" key="1">
    <source>
        <dbReference type="PROSITE" id="PS50222"/>
    </source>
</evidence>
<comment type="caution">
    <text evidence="2">The sequence shown here is derived from an EMBL/GenBank/DDBJ whole genome shotgun (WGS) entry which is preliminary data.</text>
</comment>
<dbReference type="InterPro" id="IPR002048">
    <property type="entry name" value="EF_hand_dom"/>
</dbReference>
<dbReference type="Gene3D" id="1.10.238.10">
    <property type="entry name" value="EF-hand"/>
    <property type="match status" value="1"/>
</dbReference>
<reference evidence="2" key="1">
    <citation type="submission" date="2018-11" db="EMBL/GenBank/DDBJ databases">
        <authorList>
            <consortium name="Pathogen Informatics"/>
        </authorList>
    </citation>
    <scope>NUCLEOTIDE SEQUENCE</scope>
</reference>
<dbReference type="PROSITE" id="PS50222">
    <property type="entry name" value="EF_HAND_2"/>
    <property type="match status" value="2"/>
</dbReference>
<keyword evidence="3" id="KW-1185">Reference proteome</keyword>
<organism evidence="2 3">
    <name type="scientific">Protopolystoma xenopodis</name>
    <dbReference type="NCBI Taxonomy" id="117903"/>
    <lineage>
        <taxon>Eukaryota</taxon>
        <taxon>Metazoa</taxon>
        <taxon>Spiralia</taxon>
        <taxon>Lophotrochozoa</taxon>
        <taxon>Platyhelminthes</taxon>
        <taxon>Monogenea</taxon>
        <taxon>Polyopisthocotylea</taxon>
        <taxon>Polystomatidea</taxon>
        <taxon>Polystomatidae</taxon>
        <taxon>Protopolystoma</taxon>
    </lineage>
</organism>
<dbReference type="SMART" id="SM00054">
    <property type="entry name" value="EFh"/>
    <property type="match status" value="2"/>
</dbReference>
<dbReference type="Proteomes" id="UP000784294">
    <property type="component" value="Unassembled WGS sequence"/>
</dbReference>
<dbReference type="InterPro" id="IPR011992">
    <property type="entry name" value="EF-hand-dom_pair"/>
</dbReference>
<dbReference type="CDD" id="cd00051">
    <property type="entry name" value="EFh"/>
    <property type="match status" value="1"/>
</dbReference>
<dbReference type="EMBL" id="CAAALY010119485">
    <property type="protein sequence ID" value="VEL31180.1"/>
    <property type="molecule type" value="Genomic_DNA"/>
</dbReference>
<dbReference type="Gene3D" id="1.20.58.60">
    <property type="match status" value="1"/>
</dbReference>